<sequence>MEDLAQAPQHYRASRHILIVEKRILGFGLRIGRVTDQALDCRLILRVGQARTTRDGSLWLPLDIALLRLGTWLVNLSYPIDCMAGINPSRGLIKIPFLPYSLLYLNYLQPLSLEVSKLLRTFRLFCSPTSRFLAHLLHLNPGGNSGGIRARAVSSTTSTSSGTARDLYLSDGEELEVMVTWVRQWVPINRDPPEAESGHDALNGSSHSPNVYYRSGAEPGGDVEEASTSSCADMNDAFLVDSDNEFGADDMASMATPKTLNKNCRDYIIPSCIKIRVLWEGECLSNPPEGG</sequence>
<comment type="caution">
    <text evidence="2">The sequence shown here is derived from an EMBL/GenBank/DDBJ whole genome shotgun (WGS) entry which is preliminary data.</text>
</comment>
<evidence type="ECO:0000313" key="2">
    <source>
        <dbReference type="EMBL" id="PON81484.1"/>
    </source>
</evidence>
<dbReference type="Proteomes" id="UP000237000">
    <property type="component" value="Unassembled WGS sequence"/>
</dbReference>
<evidence type="ECO:0000256" key="1">
    <source>
        <dbReference type="SAM" id="MobiDB-lite"/>
    </source>
</evidence>
<dbReference type="InParanoid" id="A0A2P5E7H0"/>
<dbReference type="OrthoDB" id="10577165at2759"/>
<reference evidence="3" key="1">
    <citation type="submission" date="2016-06" db="EMBL/GenBank/DDBJ databases">
        <title>Parallel loss of symbiosis genes in relatives of nitrogen-fixing non-legume Parasponia.</title>
        <authorList>
            <person name="Van Velzen R."/>
            <person name="Holmer R."/>
            <person name="Bu F."/>
            <person name="Rutten L."/>
            <person name="Van Zeijl A."/>
            <person name="Liu W."/>
            <person name="Santuari L."/>
            <person name="Cao Q."/>
            <person name="Sharma T."/>
            <person name="Shen D."/>
            <person name="Roswanjaya Y."/>
            <person name="Wardhani T."/>
            <person name="Kalhor M.S."/>
            <person name="Jansen J."/>
            <person name="Van den Hoogen J."/>
            <person name="Gungor B."/>
            <person name="Hartog M."/>
            <person name="Hontelez J."/>
            <person name="Verver J."/>
            <person name="Yang W.-C."/>
            <person name="Schijlen E."/>
            <person name="Repin R."/>
            <person name="Schilthuizen M."/>
            <person name="Schranz E."/>
            <person name="Heidstra R."/>
            <person name="Miyata K."/>
            <person name="Fedorova E."/>
            <person name="Kohlen W."/>
            <person name="Bisseling T."/>
            <person name="Smit S."/>
            <person name="Geurts R."/>
        </authorList>
    </citation>
    <scope>NUCLEOTIDE SEQUENCE [LARGE SCALE GENOMIC DNA]</scope>
    <source>
        <strain evidence="3">cv. RG33-2</strain>
    </source>
</reference>
<gene>
    <name evidence="2" type="ORF">TorRG33x02_227530</name>
</gene>
<protein>
    <submittedName>
        <fullName evidence="2">Uncharacterized protein</fullName>
    </submittedName>
</protein>
<feature type="region of interest" description="Disordered" evidence="1">
    <location>
        <begin position="192"/>
        <end position="229"/>
    </location>
</feature>
<keyword evidence="3" id="KW-1185">Reference proteome</keyword>
<dbReference type="AlphaFoldDB" id="A0A2P5E7H0"/>
<dbReference type="EMBL" id="JXTC01000216">
    <property type="protein sequence ID" value="PON81484.1"/>
    <property type="molecule type" value="Genomic_DNA"/>
</dbReference>
<organism evidence="2 3">
    <name type="scientific">Trema orientale</name>
    <name type="common">Charcoal tree</name>
    <name type="synonym">Celtis orientalis</name>
    <dbReference type="NCBI Taxonomy" id="63057"/>
    <lineage>
        <taxon>Eukaryota</taxon>
        <taxon>Viridiplantae</taxon>
        <taxon>Streptophyta</taxon>
        <taxon>Embryophyta</taxon>
        <taxon>Tracheophyta</taxon>
        <taxon>Spermatophyta</taxon>
        <taxon>Magnoliopsida</taxon>
        <taxon>eudicotyledons</taxon>
        <taxon>Gunneridae</taxon>
        <taxon>Pentapetalae</taxon>
        <taxon>rosids</taxon>
        <taxon>fabids</taxon>
        <taxon>Rosales</taxon>
        <taxon>Cannabaceae</taxon>
        <taxon>Trema</taxon>
    </lineage>
</organism>
<name>A0A2P5E7H0_TREOI</name>
<evidence type="ECO:0000313" key="3">
    <source>
        <dbReference type="Proteomes" id="UP000237000"/>
    </source>
</evidence>
<accession>A0A2P5E7H0</accession>
<proteinExistence type="predicted"/>